<proteinExistence type="predicted"/>
<dbReference type="Proteomes" id="UP000807825">
    <property type="component" value="Unassembled WGS sequence"/>
</dbReference>
<gene>
    <name evidence="2" type="ORF">HY912_11140</name>
</gene>
<comment type="caution">
    <text evidence="2">The sequence shown here is derived from an EMBL/GenBank/DDBJ whole genome shotgun (WGS) entry which is preliminary data.</text>
</comment>
<dbReference type="EMBL" id="JACRDE010000300">
    <property type="protein sequence ID" value="MBI5250039.1"/>
    <property type="molecule type" value="Genomic_DNA"/>
</dbReference>
<dbReference type="AlphaFoldDB" id="A0A9D6V200"/>
<feature type="domain" description="CobN/magnesium chelatase" evidence="1">
    <location>
        <begin position="166"/>
        <end position="769"/>
    </location>
</feature>
<evidence type="ECO:0000313" key="2">
    <source>
        <dbReference type="EMBL" id="MBI5250039.1"/>
    </source>
</evidence>
<dbReference type="PANTHER" id="PTHR44119">
    <property type="entry name" value="MAGNESIUM-CHELATASE SUBUNIT CHLH, CHLOROPLASTIC"/>
    <property type="match status" value="1"/>
</dbReference>
<dbReference type="Pfam" id="PF02514">
    <property type="entry name" value="CobN-Mg_chel"/>
    <property type="match status" value="1"/>
</dbReference>
<reference evidence="2" key="1">
    <citation type="submission" date="2020-07" db="EMBL/GenBank/DDBJ databases">
        <title>Huge and variable diversity of episymbiotic CPR bacteria and DPANN archaea in groundwater ecosystems.</title>
        <authorList>
            <person name="He C.Y."/>
            <person name="Keren R."/>
            <person name="Whittaker M."/>
            <person name="Farag I.F."/>
            <person name="Doudna J."/>
            <person name="Cate J.H.D."/>
            <person name="Banfield J.F."/>
        </authorList>
    </citation>
    <scope>NUCLEOTIDE SEQUENCE</scope>
    <source>
        <strain evidence="2">NC_groundwater_1664_Pr3_B-0.1um_52_9</strain>
    </source>
</reference>
<evidence type="ECO:0000259" key="1">
    <source>
        <dbReference type="Pfam" id="PF02514"/>
    </source>
</evidence>
<organism evidence="2 3">
    <name type="scientific">Desulfomonile tiedjei</name>
    <dbReference type="NCBI Taxonomy" id="2358"/>
    <lineage>
        <taxon>Bacteria</taxon>
        <taxon>Pseudomonadati</taxon>
        <taxon>Thermodesulfobacteriota</taxon>
        <taxon>Desulfomonilia</taxon>
        <taxon>Desulfomonilales</taxon>
        <taxon>Desulfomonilaceae</taxon>
        <taxon>Desulfomonile</taxon>
    </lineage>
</organism>
<protein>
    <submittedName>
        <fullName evidence="2">Cobaltochelatase subunit CobN</fullName>
    </submittedName>
</protein>
<dbReference type="CDD" id="cd10150">
    <property type="entry name" value="CobN_like"/>
    <property type="match status" value="1"/>
</dbReference>
<name>A0A9D6V200_9BACT</name>
<dbReference type="PANTHER" id="PTHR44119:SF4">
    <property type="entry name" value="AEROBIC COBALTOCHELATASE SUBUNIT COBN"/>
    <property type="match status" value="1"/>
</dbReference>
<dbReference type="InterPro" id="IPR003672">
    <property type="entry name" value="CobN/Mg_chltase"/>
</dbReference>
<sequence length="838" mass="94449">MHSICFFLLSALPCLFVAHAIPKELGKGKSLCGQTSHMKLKTRALLMIPACLAIALCCEVCHAKQIGLLILDSDTLIVSQAVQEADLPKGTTASFFTREMLEGSQKSLSSFLGSDVMVVDVMDTRLVEYLEKNVDISKKRIYAVRGSNTNEQLQKRGYIFDDEIREFYHHMSDKNVRNLILRVAHLEFDRFILYEKVEILPVLGLYHPDASAPFSDPDSYLAWYRNRPGFQPNAPFVAVMGLSRLMGKDQISQVDYVIRRLEQAGFSTVMAFGWDPEVLKKLMKDRSGRPYMDIILAFSLKFQSALDKSVAANLRDLNVPIFNLLNLQFSTISNWKKDPAGIPPLEVGWAIANPELSGLIEPSVVSGKEKQVNEETRQTIYLHKTIEENLELIIPRVKKWVQLQRKPNDQKKVVILFYNHSPGKQNIGAGYLNVFASLEQIMARLRKEGYTVGSRDDLTSETLKELVLRSGRNIGNWAPGELDDMLRNESIVRLPVETYRTWFAALPEDFRKAVLEQWGEVEKSDMMTRNGEFIIPGIMLGNVMLMPEPSRGWSDDPEKLYHSPTLYPHHQYNAAYLWMKHIFEADAMIHLGTHATHEWLPGKQAGLSTSCPPDVLITDIPNIYPYLVDAVGEGIQAKRRGRGVIVDYLIPPVKEGGLYQEYSKLSDIISQYNVSVGSGAQTSAAKLEEIMDMIRKLGIDKDLSLVTIGEEQIEQVERYLAEVRENFMPYGLHTFGVSPVGEALSETVRFILKMHPERDGQDVSKRLAESGEKELNRFIAGLNGRYVPPGQGNDPFRTPDAIPTGKNFYGFDPTKIPSKAAYKFGVKAAEDIIERALK</sequence>
<accession>A0A9D6V200</accession>
<evidence type="ECO:0000313" key="3">
    <source>
        <dbReference type="Proteomes" id="UP000807825"/>
    </source>
</evidence>